<dbReference type="InterPro" id="IPR036443">
    <property type="entry name" value="Znf_RanBP2_sf"/>
</dbReference>
<feature type="region of interest" description="Disordered" evidence="19">
    <location>
        <begin position="242"/>
        <end position="270"/>
    </location>
</feature>
<keyword evidence="12" id="KW-0788">Thiol protease</keyword>
<dbReference type="InterPro" id="IPR044076">
    <property type="entry name" value="Ribosomal_P2"/>
</dbReference>
<sequence length="892" mass="101085">MRYAAAYVLAILAGNTTPDVKSISKILGSVGIDCDETKAKKVIDACKGKDVNQLIEEGTKKLSTMPSGGGAAPAAAAATTAPSAGADKKKEAEKAAPKKEEKKEESDDDDIGAPSLLQMDVNDIDEETEEKEKTRTDDDDDDDGETPIVLEKWNCSFCTYANFASSKLCTMCRVERRLDENELTISSDIYQLNSSEQPITSYIDSVEKWPCQICTYLNYPKSMKCIQCRSTRVTSTITPAQVQRSLSTNDNDRISPPQTPATSSSSSTTNLLSDSKIIAQRLRKWMCKKCTYENYPSSKKCVMCLHLRANNLSSCTSSSSSSTCGHTTDEEQRMNAINKSMENIAVDRKEKREKRTIQHSQPQQIMKKTSSISATLPVERLWLKACETLLDGGPLHVVAEYLAYGCDPLRQLTMDDIKLLNMKNISYIDCVGKTLKQLAFLTGQLEQYQTLENVVLQFKQQQQQLIRQTMKKQQQQQHQRTRHVPANICPTLIELTQWQFRTFLRLKKTTEFQCYYLTECFTFTLPAEIGDFHHRIQDQVFEDLLDKNVQQELEVDNSIINWNTDIANRLHSRLYALWNRNNGDCLLDSVLQVCLGVFDTENSLRRAMAESLQNGSAKFFELWREYEQMVAEKHHYRPDDCQLRSEWNLVLSLANQPGESLEHAHIFALSHVLRRPVIVYGVTYVKSYRGEYNIGLARFQGVYLPLLWEPNFCFKSPICLGYTRNHFSALVPMQEHVNRSSIQAAATIQLHSPSILTLMSTYTDNNSFSSPTMPTSSNSSPSSSPPPSLSINRHSLNTNENSDTQTFYHPLMDSDGNLLPVHFISPSEIGHEQTILKQWLDCCWIGQTLVAQQKVGKRPSLIQNLLDQWLNLYRQQQPYSNNQIRKTSADSR</sequence>
<dbReference type="SMART" id="SM00547">
    <property type="entry name" value="ZnF_RBZ"/>
    <property type="match status" value="3"/>
</dbReference>
<evidence type="ECO:0000313" key="22">
    <source>
        <dbReference type="EMBL" id="CAF1046747.1"/>
    </source>
</evidence>
<dbReference type="GO" id="GO:0070530">
    <property type="term" value="F:K63-linked polyubiquitin modification-dependent protein binding"/>
    <property type="evidence" value="ECO:0007669"/>
    <property type="project" value="TreeGrafter"/>
</dbReference>
<evidence type="ECO:0000256" key="2">
    <source>
        <dbReference type="ARBA" id="ARBA00003362"/>
    </source>
</evidence>
<feature type="domain" description="RanBP2-type" evidence="20">
    <location>
        <begin position="281"/>
        <end position="310"/>
    </location>
</feature>
<dbReference type="GO" id="GO:0008270">
    <property type="term" value="F:zinc ion binding"/>
    <property type="evidence" value="ECO:0007669"/>
    <property type="project" value="UniProtKB-KW"/>
</dbReference>
<evidence type="ECO:0000256" key="3">
    <source>
        <dbReference type="ARBA" id="ARBA00005436"/>
    </source>
</evidence>
<dbReference type="Gene3D" id="1.10.10.1410">
    <property type="match status" value="1"/>
</dbReference>
<keyword evidence="14" id="KW-0689">Ribosomal protein</keyword>
<dbReference type="PROSITE" id="PS50199">
    <property type="entry name" value="ZF_RANBP2_2"/>
    <property type="match status" value="3"/>
</dbReference>
<dbReference type="PANTHER" id="PTHR13367:SF28">
    <property type="entry name" value="UBIQUITIN THIOESTERASE ZRANB1"/>
    <property type="match status" value="1"/>
</dbReference>
<proteinExistence type="inferred from homology"/>
<feature type="region of interest" description="Disordered" evidence="19">
    <location>
        <begin position="61"/>
        <end position="145"/>
    </location>
</feature>
<feature type="compositionally biased region" description="Low complexity" evidence="19">
    <location>
        <begin position="260"/>
        <end position="269"/>
    </location>
</feature>
<evidence type="ECO:0000256" key="5">
    <source>
        <dbReference type="ARBA" id="ARBA00012759"/>
    </source>
</evidence>
<reference evidence="22" key="1">
    <citation type="submission" date="2021-02" db="EMBL/GenBank/DDBJ databases">
        <authorList>
            <person name="Nowell W R."/>
        </authorList>
    </citation>
    <scope>NUCLEOTIDE SEQUENCE</scope>
</reference>
<evidence type="ECO:0000256" key="16">
    <source>
        <dbReference type="ARBA" id="ARBA00035301"/>
    </source>
</evidence>
<dbReference type="GO" id="GO:0003735">
    <property type="term" value="F:structural constituent of ribosome"/>
    <property type="evidence" value="ECO:0007669"/>
    <property type="project" value="InterPro"/>
</dbReference>
<protein>
    <recommendedName>
        <fullName evidence="16">Large ribosomal subunit protein P2</fullName>
        <ecNumber evidence="5">3.4.19.12</ecNumber>
    </recommendedName>
    <alternativeName>
        <fullName evidence="17">60S acidic ribosomal protein P2</fullName>
    </alternativeName>
</protein>
<comment type="caution">
    <text evidence="22">The sequence shown here is derived from an EMBL/GenBank/DDBJ whole genome shotgun (WGS) entry which is preliminary data.</text>
</comment>
<evidence type="ECO:0000256" key="12">
    <source>
        <dbReference type="ARBA" id="ARBA00022807"/>
    </source>
</evidence>
<feature type="compositionally biased region" description="Basic and acidic residues" evidence="19">
    <location>
        <begin position="86"/>
        <end position="105"/>
    </location>
</feature>
<dbReference type="EC" id="3.4.19.12" evidence="5"/>
<dbReference type="Gene3D" id="2.30.30.380">
    <property type="entry name" value="Zn-finger domain of Sec23/24"/>
    <property type="match status" value="3"/>
</dbReference>
<evidence type="ECO:0000256" key="7">
    <source>
        <dbReference type="ARBA" id="ARBA00022687"/>
    </source>
</evidence>
<dbReference type="Proteomes" id="UP000677228">
    <property type="component" value="Unassembled WGS sequence"/>
</dbReference>
<dbReference type="EMBL" id="CAJOBA010007865">
    <property type="protein sequence ID" value="CAF3814648.1"/>
    <property type="molecule type" value="Genomic_DNA"/>
</dbReference>
<dbReference type="Proteomes" id="UP000682733">
    <property type="component" value="Unassembled WGS sequence"/>
</dbReference>
<dbReference type="HAMAP" id="MF_01478">
    <property type="entry name" value="Ribosomal_L12_arch"/>
    <property type="match status" value="1"/>
</dbReference>
<keyword evidence="9 18" id="KW-0863">Zinc-finger</keyword>
<dbReference type="GO" id="GO:0016055">
    <property type="term" value="P:Wnt signaling pathway"/>
    <property type="evidence" value="ECO:0007669"/>
    <property type="project" value="UniProtKB-KW"/>
</dbReference>
<dbReference type="PROSITE" id="PS50802">
    <property type="entry name" value="OTU"/>
    <property type="match status" value="1"/>
</dbReference>
<feature type="region of interest" description="Disordered" evidence="19">
    <location>
        <begin position="767"/>
        <end position="805"/>
    </location>
</feature>
<evidence type="ECO:0000256" key="17">
    <source>
        <dbReference type="ARBA" id="ARBA00035443"/>
    </source>
</evidence>
<keyword evidence="7" id="KW-0879">Wnt signaling pathway</keyword>
<dbReference type="Pfam" id="PF00428">
    <property type="entry name" value="Ribosomal_60s"/>
    <property type="match status" value="1"/>
</dbReference>
<evidence type="ECO:0000256" key="4">
    <source>
        <dbReference type="ARBA" id="ARBA00005865"/>
    </source>
</evidence>
<feature type="domain" description="RanBP2-type" evidence="20">
    <location>
        <begin position="205"/>
        <end position="234"/>
    </location>
</feature>
<evidence type="ECO:0000256" key="9">
    <source>
        <dbReference type="ARBA" id="ARBA00022771"/>
    </source>
</evidence>
<dbReference type="InterPro" id="IPR038716">
    <property type="entry name" value="P1/P2_N_sf"/>
</dbReference>
<feature type="domain" description="RanBP2-type" evidence="20">
    <location>
        <begin position="142"/>
        <end position="178"/>
    </location>
</feature>
<keyword evidence="13" id="KW-0862">Zinc</keyword>
<dbReference type="AlphaFoldDB" id="A0A8S2DSR4"/>
<dbReference type="GO" id="GO:0022625">
    <property type="term" value="C:cytosolic large ribosomal subunit"/>
    <property type="evidence" value="ECO:0007669"/>
    <property type="project" value="InterPro"/>
</dbReference>
<dbReference type="SUPFAM" id="SSF90209">
    <property type="entry name" value="Ran binding protein zinc finger-like"/>
    <property type="match status" value="2"/>
</dbReference>
<evidence type="ECO:0000256" key="6">
    <source>
        <dbReference type="ARBA" id="ARBA00022670"/>
    </source>
</evidence>
<dbReference type="GO" id="GO:0002182">
    <property type="term" value="P:cytoplasmic translational elongation"/>
    <property type="evidence" value="ECO:0007669"/>
    <property type="project" value="InterPro"/>
</dbReference>
<accession>A0A8S2DSR4</accession>
<dbReference type="GO" id="GO:0004843">
    <property type="term" value="F:cysteine-type deubiquitinase activity"/>
    <property type="evidence" value="ECO:0007669"/>
    <property type="project" value="UniProtKB-EC"/>
</dbReference>
<dbReference type="CDD" id="cd05833">
    <property type="entry name" value="Ribosomal_P2"/>
    <property type="match status" value="1"/>
</dbReference>
<feature type="compositionally biased region" description="Polar residues" evidence="19">
    <location>
        <begin position="791"/>
        <end position="805"/>
    </location>
</feature>
<dbReference type="Pfam" id="PF02338">
    <property type="entry name" value="OTU"/>
    <property type="match status" value="1"/>
</dbReference>
<keyword evidence="15" id="KW-0687">Ribonucleoprotein</keyword>
<feature type="domain" description="OTU" evidence="21">
    <location>
        <begin position="574"/>
        <end position="733"/>
    </location>
</feature>
<feature type="compositionally biased region" description="Low complexity" evidence="19">
    <location>
        <begin position="767"/>
        <end position="782"/>
    </location>
</feature>
<evidence type="ECO:0000256" key="10">
    <source>
        <dbReference type="ARBA" id="ARBA00022786"/>
    </source>
</evidence>
<gene>
    <name evidence="22" type="ORF">OVA965_LOCUS16765</name>
    <name evidence="23" type="ORF">TMI583_LOCUS16775</name>
</gene>
<name>A0A8S2DSR4_9BILA</name>
<dbReference type="PANTHER" id="PTHR13367">
    <property type="entry name" value="UBIQUITIN THIOESTERASE"/>
    <property type="match status" value="1"/>
</dbReference>
<comment type="similarity">
    <text evidence="3">Belongs to the eukaryotic ribosomal protein P1/P2 family.</text>
</comment>
<dbReference type="EMBL" id="CAJNOK010007854">
    <property type="protein sequence ID" value="CAF1046747.1"/>
    <property type="molecule type" value="Genomic_DNA"/>
</dbReference>
<keyword evidence="8" id="KW-0479">Metal-binding</keyword>
<dbReference type="Gene3D" id="1.25.40.560">
    <property type="match status" value="1"/>
</dbReference>
<dbReference type="InterPro" id="IPR027534">
    <property type="entry name" value="Ribosomal_P1/P2"/>
</dbReference>
<dbReference type="InterPro" id="IPR001876">
    <property type="entry name" value="Znf_RanBP2"/>
</dbReference>
<dbReference type="PROSITE" id="PS01358">
    <property type="entry name" value="ZF_RANBP2_1"/>
    <property type="match status" value="3"/>
</dbReference>
<organism evidence="22 24">
    <name type="scientific">Didymodactylos carnosus</name>
    <dbReference type="NCBI Taxonomy" id="1234261"/>
    <lineage>
        <taxon>Eukaryota</taxon>
        <taxon>Metazoa</taxon>
        <taxon>Spiralia</taxon>
        <taxon>Gnathifera</taxon>
        <taxon>Rotifera</taxon>
        <taxon>Eurotatoria</taxon>
        <taxon>Bdelloidea</taxon>
        <taxon>Philodinida</taxon>
        <taxon>Philodinidae</taxon>
        <taxon>Didymodactylos</taxon>
    </lineage>
</organism>
<dbReference type="InterPro" id="IPR003323">
    <property type="entry name" value="OTU_dom"/>
</dbReference>
<dbReference type="InterPro" id="IPR051346">
    <property type="entry name" value="OTU_Deubiquitinase"/>
</dbReference>
<evidence type="ECO:0000256" key="15">
    <source>
        <dbReference type="ARBA" id="ARBA00023274"/>
    </source>
</evidence>
<dbReference type="InterPro" id="IPR049768">
    <property type="entry name" value="ZRANB1_OTU"/>
</dbReference>
<dbReference type="GO" id="GO:0071947">
    <property type="term" value="P:protein deubiquitination involved in ubiquitin-dependent protein catabolic process"/>
    <property type="evidence" value="ECO:0007669"/>
    <property type="project" value="TreeGrafter"/>
</dbReference>
<comment type="similarity">
    <text evidence="4">Belongs to the peptidase C64 family.</text>
</comment>
<dbReference type="GO" id="GO:0005634">
    <property type="term" value="C:nucleus"/>
    <property type="evidence" value="ECO:0007669"/>
    <property type="project" value="TreeGrafter"/>
</dbReference>
<comment type="function">
    <text evidence="2">Plays an important role in the elongation step of protein synthesis.</text>
</comment>
<evidence type="ECO:0000256" key="14">
    <source>
        <dbReference type="ARBA" id="ARBA00022980"/>
    </source>
</evidence>
<feature type="compositionally biased region" description="Low complexity" evidence="19">
    <location>
        <begin position="72"/>
        <end position="85"/>
    </location>
</feature>
<evidence type="ECO:0000256" key="13">
    <source>
        <dbReference type="ARBA" id="ARBA00022833"/>
    </source>
</evidence>
<evidence type="ECO:0000259" key="20">
    <source>
        <dbReference type="PROSITE" id="PS50199"/>
    </source>
</evidence>
<keyword evidence="6" id="KW-0645">Protease</keyword>
<evidence type="ECO:0000256" key="11">
    <source>
        <dbReference type="ARBA" id="ARBA00022801"/>
    </source>
</evidence>
<dbReference type="FunFam" id="1.10.10.1410:FF:000002">
    <property type="entry name" value="60S acidic ribosomal protein P2"/>
    <property type="match status" value="1"/>
</dbReference>
<evidence type="ECO:0000256" key="19">
    <source>
        <dbReference type="SAM" id="MobiDB-lite"/>
    </source>
</evidence>
<evidence type="ECO:0000313" key="24">
    <source>
        <dbReference type="Proteomes" id="UP000677228"/>
    </source>
</evidence>
<evidence type="ECO:0000313" key="23">
    <source>
        <dbReference type="EMBL" id="CAF3814648.1"/>
    </source>
</evidence>
<evidence type="ECO:0000256" key="8">
    <source>
        <dbReference type="ARBA" id="ARBA00022723"/>
    </source>
</evidence>
<evidence type="ECO:0000256" key="1">
    <source>
        <dbReference type="ARBA" id="ARBA00000707"/>
    </source>
</evidence>
<comment type="catalytic activity">
    <reaction evidence="1">
        <text>Thiol-dependent hydrolysis of ester, thioester, amide, peptide and isopeptide bonds formed by the C-terminal Gly of ubiquitin (a 76-residue protein attached to proteins as an intracellular targeting signal).</text>
        <dbReference type="EC" id="3.4.19.12"/>
    </reaction>
</comment>
<evidence type="ECO:0000259" key="21">
    <source>
        <dbReference type="PROSITE" id="PS50802"/>
    </source>
</evidence>
<dbReference type="CDD" id="cd22767">
    <property type="entry name" value="OTU_ZRANB1"/>
    <property type="match status" value="1"/>
</dbReference>
<keyword evidence="11" id="KW-0378">Hydrolase</keyword>
<dbReference type="Pfam" id="PF00641">
    <property type="entry name" value="Zn_ribbon_RanBP"/>
    <property type="match status" value="2"/>
</dbReference>
<keyword evidence="10" id="KW-0833">Ubl conjugation pathway</keyword>
<evidence type="ECO:0000256" key="18">
    <source>
        <dbReference type="PROSITE-ProRule" id="PRU00322"/>
    </source>
</evidence>